<accession>A0A1I7XDT7</accession>
<evidence type="ECO:0000313" key="3">
    <source>
        <dbReference type="Proteomes" id="UP000095283"/>
    </source>
</evidence>
<keyword evidence="1" id="KW-0472">Membrane</keyword>
<dbReference type="Proteomes" id="UP000095283">
    <property type="component" value="Unplaced"/>
</dbReference>
<evidence type="ECO:0000256" key="2">
    <source>
        <dbReference type="SAM" id="SignalP"/>
    </source>
</evidence>
<feature type="chain" id="PRO_5009311100" evidence="2">
    <location>
        <begin position="18"/>
        <end position="139"/>
    </location>
</feature>
<keyword evidence="1" id="KW-1133">Transmembrane helix</keyword>
<keyword evidence="3" id="KW-1185">Reference proteome</keyword>
<reference evidence="4" key="1">
    <citation type="submission" date="2016-11" db="UniProtKB">
        <authorList>
            <consortium name="WormBaseParasite"/>
        </authorList>
    </citation>
    <scope>IDENTIFICATION</scope>
</reference>
<name>A0A1I7XDT7_HETBA</name>
<feature type="transmembrane region" description="Helical" evidence="1">
    <location>
        <begin position="93"/>
        <end position="117"/>
    </location>
</feature>
<keyword evidence="2" id="KW-0732">Signal</keyword>
<evidence type="ECO:0000313" key="4">
    <source>
        <dbReference type="WBParaSite" id="Hba_15872"/>
    </source>
</evidence>
<sequence length="139" mass="15089">MKTQLAVALCLIALVFAEPLVAVLNLWSPLPVNANQSHVKVFSNPVSAFSLSRIHRVVVLPKLSRASVTQFVSLLVLIHASNNSNLLVSVSRAAAALANLLVNSSNFPLMGFLIIVIKILKYIKIPYDDGIVAMKINIF</sequence>
<dbReference type="WBParaSite" id="Hba_15872">
    <property type="protein sequence ID" value="Hba_15872"/>
    <property type="gene ID" value="Hba_15872"/>
</dbReference>
<dbReference type="AlphaFoldDB" id="A0A1I7XDT7"/>
<protein>
    <submittedName>
        <fullName evidence="4">Secreted protein</fullName>
    </submittedName>
</protein>
<proteinExistence type="predicted"/>
<evidence type="ECO:0000256" key="1">
    <source>
        <dbReference type="SAM" id="Phobius"/>
    </source>
</evidence>
<keyword evidence="1" id="KW-0812">Transmembrane</keyword>
<organism evidence="3 4">
    <name type="scientific">Heterorhabditis bacteriophora</name>
    <name type="common">Entomopathogenic nematode worm</name>
    <dbReference type="NCBI Taxonomy" id="37862"/>
    <lineage>
        <taxon>Eukaryota</taxon>
        <taxon>Metazoa</taxon>
        <taxon>Ecdysozoa</taxon>
        <taxon>Nematoda</taxon>
        <taxon>Chromadorea</taxon>
        <taxon>Rhabditida</taxon>
        <taxon>Rhabditina</taxon>
        <taxon>Rhabditomorpha</taxon>
        <taxon>Strongyloidea</taxon>
        <taxon>Heterorhabditidae</taxon>
        <taxon>Heterorhabditis</taxon>
    </lineage>
</organism>
<feature type="signal peptide" evidence="2">
    <location>
        <begin position="1"/>
        <end position="17"/>
    </location>
</feature>